<accession>A0A0P6W2H7</accession>
<dbReference type="Proteomes" id="UP000050398">
    <property type="component" value="Unassembled WGS sequence"/>
</dbReference>
<proteinExistence type="predicted"/>
<gene>
    <name evidence="1" type="ORF">AM506_12560</name>
</gene>
<evidence type="ECO:0000313" key="2">
    <source>
        <dbReference type="Proteomes" id="UP000050398"/>
    </source>
</evidence>
<name>A0A0P6W2H7_9BACI</name>
<dbReference type="PATRIC" id="fig|218284.4.peg.4228"/>
<reference evidence="1 2" key="1">
    <citation type="submission" date="2015-08" db="EMBL/GenBank/DDBJ databases">
        <title>Draft Genome Sequence of Bacillus vietnamensis UCD-SED5.</title>
        <authorList>
            <person name="Lee R.D."/>
            <person name="Jospin G."/>
            <person name="Lang J.M."/>
            <person name="Coil D.A."/>
            <person name="Eisen J.A."/>
        </authorList>
    </citation>
    <scope>NUCLEOTIDE SEQUENCE [LARGE SCALE GENOMIC DNA]</scope>
    <source>
        <strain evidence="1 2">UCD-SED5</strain>
    </source>
</reference>
<dbReference type="AlphaFoldDB" id="A0A0P6W2H7"/>
<evidence type="ECO:0000313" key="1">
    <source>
        <dbReference type="EMBL" id="KPL59335.1"/>
    </source>
</evidence>
<organism evidence="1 2">
    <name type="scientific">Rossellomorea vietnamensis</name>
    <dbReference type="NCBI Taxonomy" id="218284"/>
    <lineage>
        <taxon>Bacteria</taxon>
        <taxon>Bacillati</taxon>
        <taxon>Bacillota</taxon>
        <taxon>Bacilli</taxon>
        <taxon>Bacillales</taxon>
        <taxon>Bacillaceae</taxon>
        <taxon>Rossellomorea</taxon>
    </lineage>
</organism>
<sequence>MNEQLPFKGFIKLYHRGNCFPNTFADEKNDERCNFVFLTGFLMKKRKISLGEFAKFKPFLSRISEIHDFTRVADGR</sequence>
<comment type="caution">
    <text evidence="1">The sequence shown here is derived from an EMBL/GenBank/DDBJ whole genome shotgun (WGS) entry which is preliminary data.</text>
</comment>
<protein>
    <submittedName>
        <fullName evidence="1">Uncharacterized protein</fullName>
    </submittedName>
</protein>
<dbReference type="EMBL" id="LIXZ01000008">
    <property type="protein sequence ID" value="KPL59335.1"/>
    <property type="molecule type" value="Genomic_DNA"/>
</dbReference>